<dbReference type="RefSeq" id="WP_142933971.1">
    <property type="nucleotide sequence ID" value="NZ_ML660170.1"/>
</dbReference>
<accession>A0A545U4K7</accession>
<dbReference type="InterPro" id="IPR000182">
    <property type="entry name" value="GNAT_dom"/>
</dbReference>
<dbReference type="OrthoDB" id="9796919at2"/>
<dbReference type="PANTHER" id="PTHR42919:SF8">
    <property type="entry name" value="N-ALPHA-ACETYLTRANSFERASE 50"/>
    <property type="match status" value="1"/>
</dbReference>
<keyword evidence="1 4" id="KW-0808">Transferase</keyword>
<evidence type="ECO:0000313" key="4">
    <source>
        <dbReference type="EMBL" id="TQV84392.1"/>
    </source>
</evidence>
<dbReference type="SUPFAM" id="SSF55729">
    <property type="entry name" value="Acyl-CoA N-acyltransferases (Nat)"/>
    <property type="match status" value="1"/>
</dbReference>
<dbReference type="InterPro" id="IPR016181">
    <property type="entry name" value="Acyl_CoA_acyltransferase"/>
</dbReference>
<organism evidence="4 5">
    <name type="scientific">Aliikangiella coralliicola</name>
    <dbReference type="NCBI Taxonomy" id="2592383"/>
    <lineage>
        <taxon>Bacteria</taxon>
        <taxon>Pseudomonadati</taxon>
        <taxon>Pseudomonadota</taxon>
        <taxon>Gammaproteobacteria</taxon>
        <taxon>Oceanospirillales</taxon>
        <taxon>Pleioneaceae</taxon>
        <taxon>Aliikangiella</taxon>
    </lineage>
</organism>
<dbReference type="EMBL" id="VIKS01000014">
    <property type="protein sequence ID" value="TQV84392.1"/>
    <property type="molecule type" value="Genomic_DNA"/>
</dbReference>
<dbReference type="PROSITE" id="PS51186">
    <property type="entry name" value="GNAT"/>
    <property type="match status" value="1"/>
</dbReference>
<name>A0A545U4K7_9GAMM</name>
<evidence type="ECO:0000256" key="1">
    <source>
        <dbReference type="ARBA" id="ARBA00022679"/>
    </source>
</evidence>
<protein>
    <submittedName>
        <fullName evidence="4">GNAT family N-acetyltransferase</fullName>
    </submittedName>
</protein>
<dbReference type="CDD" id="cd04301">
    <property type="entry name" value="NAT_SF"/>
    <property type="match status" value="1"/>
</dbReference>
<gene>
    <name evidence="4" type="ORF">FLL46_22480</name>
</gene>
<dbReference type="Proteomes" id="UP000315439">
    <property type="component" value="Unassembled WGS sequence"/>
</dbReference>
<keyword evidence="5" id="KW-1185">Reference proteome</keyword>
<reference evidence="4 5" key="1">
    <citation type="submission" date="2019-07" db="EMBL/GenBank/DDBJ databases">
        <title>Draft genome for Aliikangiella sp. M105.</title>
        <authorList>
            <person name="Wang G."/>
        </authorList>
    </citation>
    <scope>NUCLEOTIDE SEQUENCE [LARGE SCALE GENOMIC DNA]</scope>
    <source>
        <strain evidence="4 5">M105</strain>
    </source>
</reference>
<dbReference type="InterPro" id="IPR051556">
    <property type="entry name" value="N-term/lysine_N-AcTrnsfr"/>
</dbReference>
<dbReference type="AlphaFoldDB" id="A0A545U4K7"/>
<comment type="caution">
    <text evidence="4">The sequence shown here is derived from an EMBL/GenBank/DDBJ whole genome shotgun (WGS) entry which is preliminary data.</text>
</comment>
<keyword evidence="2" id="KW-0012">Acyltransferase</keyword>
<sequence length="176" mass="20260">MNSGDKVIIERVREDDAASLLTFARETFIEAFARYNSASDMESYLAEKFTLEQIRKELGTEGAEFYAAKIAERQVGYLKVNWEAAQSENLDDATLEIERIYCHSDFYGQGIAQILFNKALSLAKEGKVDYLWLGVWEENPRAIRFYEKCGFVPFGKHDFKLGESIQTDIMMRLLLK</sequence>
<feature type="domain" description="N-acetyltransferase" evidence="3">
    <location>
        <begin position="7"/>
        <end position="176"/>
    </location>
</feature>
<dbReference type="Pfam" id="PF00583">
    <property type="entry name" value="Acetyltransf_1"/>
    <property type="match status" value="1"/>
</dbReference>
<proteinExistence type="predicted"/>
<dbReference type="PANTHER" id="PTHR42919">
    <property type="entry name" value="N-ALPHA-ACETYLTRANSFERASE"/>
    <property type="match status" value="1"/>
</dbReference>
<evidence type="ECO:0000256" key="2">
    <source>
        <dbReference type="ARBA" id="ARBA00023315"/>
    </source>
</evidence>
<evidence type="ECO:0000313" key="5">
    <source>
        <dbReference type="Proteomes" id="UP000315439"/>
    </source>
</evidence>
<dbReference type="GO" id="GO:0016747">
    <property type="term" value="F:acyltransferase activity, transferring groups other than amino-acyl groups"/>
    <property type="evidence" value="ECO:0007669"/>
    <property type="project" value="InterPro"/>
</dbReference>
<dbReference type="Gene3D" id="3.40.630.30">
    <property type="match status" value="1"/>
</dbReference>
<evidence type="ECO:0000259" key="3">
    <source>
        <dbReference type="PROSITE" id="PS51186"/>
    </source>
</evidence>